<evidence type="ECO:0000256" key="2">
    <source>
        <dbReference type="SAM" id="SignalP"/>
    </source>
</evidence>
<protein>
    <submittedName>
        <fullName evidence="3">Uncharacterized protein</fullName>
    </submittedName>
</protein>
<keyword evidence="4" id="KW-1185">Reference proteome</keyword>
<evidence type="ECO:0000256" key="1">
    <source>
        <dbReference type="SAM" id="MobiDB-lite"/>
    </source>
</evidence>
<feature type="signal peptide" evidence="2">
    <location>
        <begin position="1"/>
        <end position="17"/>
    </location>
</feature>
<evidence type="ECO:0000313" key="4">
    <source>
        <dbReference type="Proteomes" id="UP000002872"/>
    </source>
</evidence>
<sequence>MVSVVVFLVLCIFSVRCMDVEDMDRIYYKIQNDTKYVPGGKKVPSASILDEMNIQFVVGEKKKELSKYYTPLIVKIDKLLNLAGKELVHSDKNNKIILTPFNSIKLLNDDGEVNVGYYAGSYIKKDRIIQKYINGDVCDICKSKNWTGAVHYIADSNETHLSGPVEASTCSYKFLVSGKDLTNMDEYTVLNATLAYTDSDKSSDIKEHANASGNAEQKSEEATPPNTEGQKQDGEQGKNTEEKPTDVVEEKTDIVEEKKIESNSEGVHTAKKDL</sequence>
<dbReference type="OrthoDB" id="1870062at2759"/>
<feature type="chain" id="PRO_5003670516" evidence="2">
    <location>
        <begin position="18"/>
        <end position="274"/>
    </location>
</feature>
<dbReference type="HOGENOM" id="CLU_088652_0_0_1"/>
<dbReference type="Proteomes" id="UP000002872">
    <property type="component" value="Unassembled WGS sequence"/>
</dbReference>
<name>I3EEH2_NEMP3</name>
<gene>
    <name evidence="3" type="ORF">NEQG_02166</name>
</gene>
<feature type="compositionally biased region" description="Basic and acidic residues" evidence="1">
    <location>
        <begin position="200"/>
        <end position="209"/>
    </location>
</feature>
<keyword evidence="2" id="KW-0732">Signal</keyword>
<evidence type="ECO:0000313" key="3">
    <source>
        <dbReference type="EMBL" id="EIJ87619.1"/>
    </source>
</evidence>
<dbReference type="InParanoid" id="I3EEH2"/>
<reference evidence="3" key="1">
    <citation type="submission" date="2011-01" db="EMBL/GenBank/DDBJ databases">
        <title>The Genome Sequence of Nematocida parisii strain ERTm3.</title>
        <authorList>
            <consortium name="The Broad Institute Genome Sequencing Platform"/>
            <consortium name="The Broad Institute Genome Sequencing Center for Infectious Disease"/>
            <person name="Cuomo C."/>
            <person name="Troemel E."/>
            <person name="Young S.K."/>
            <person name="Zeng Q."/>
            <person name="Gargeya S."/>
            <person name="Fitzgerald M."/>
            <person name="Haas B."/>
            <person name="Abouelleil A."/>
            <person name="Alvarado L."/>
            <person name="Arachchi H.M."/>
            <person name="Berlin A."/>
            <person name="Chapman S.B."/>
            <person name="Gearin G."/>
            <person name="Goldberg J."/>
            <person name="Griggs A."/>
            <person name="Gujja S."/>
            <person name="Hansen M."/>
            <person name="Heiman D."/>
            <person name="Howarth C."/>
            <person name="Larimer J."/>
            <person name="Lui A."/>
            <person name="MacDonald P.J.P."/>
            <person name="McCowen C."/>
            <person name="Montmayeur A."/>
            <person name="Murphy C."/>
            <person name="Neiman D."/>
            <person name="Pearson M."/>
            <person name="Priest M."/>
            <person name="Roberts A."/>
            <person name="Saif S."/>
            <person name="Shea T."/>
            <person name="Sisk P."/>
            <person name="Stolte C."/>
            <person name="Sykes S."/>
            <person name="Wortman J."/>
            <person name="Nusbaum C."/>
            <person name="Birren B."/>
        </authorList>
    </citation>
    <scope>NUCLEOTIDE SEQUENCE</scope>
    <source>
        <strain evidence="3">ERTm3</strain>
    </source>
</reference>
<feature type="region of interest" description="Disordered" evidence="1">
    <location>
        <begin position="200"/>
        <end position="274"/>
    </location>
</feature>
<proteinExistence type="predicted"/>
<dbReference type="VEuPathDB" id="MicrosporidiaDB:NEQG_02166"/>
<feature type="compositionally biased region" description="Basic and acidic residues" evidence="1">
    <location>
        <begin position="230"/>
        <end position="274"/>
    </location>
</feature>
<organism evidence="3 4">
    <name type="scientific">Nematocida parisii (strain ERTm3)</name>
    <name type="common">Nematode killer fungus</name>
    <dbReference type="NCBI Taxonomy" id="935791"/>
    <lineage>
        <taxon>Eukaryota</taxon>
        <taxon>Fungi</taxon>
        <taxon>Fungi incertae sedis</taxon>
        <taxon>Microsporidia</taxon>
        <taxon>Nematocida</taxon>
    </lineage>
</organism>
<dbReference type="EMBL" id="GL870881">
    <property type="protein sequence ID" value="EIJ87619.1"/>
    <property type="molecule type" value="Genomic_DNA"/>
</dbReference>
<accession>I3EEH2</accession>
<dbReference type="AlphaFoldDB" id="I3EEH2"/>